<dbReference type="PIRSF" id="PIRSF018266">
    <property type="entry name" value="FecR"/>
    <property type="match status" value="1"/>
</dbReference>
<proteinExistence type="predicted"/>
<reference evidence="2 3" key="1">
    <citation type="submission" date="2024-03" db="EMBL/GenBank/DDBJ databases">
        <title>High-quality draft genome sequence of Oceanobacter sp. wDCs-4.</title>
        <authorList>
            <person name="Dong C."/>
        </authorList>
    </citation>
    <scope>NUCLEOTIDE SEQUENCE [LARGE SCALE GENOMIC DNA]</scope>
    <source>
        <strain evidence="3">wDCs-4</strain>
    </source>
</reference>
<evidence type="ECO:0000313" key="3">
    <source>
        <dbReference type="Proteomes" id="UP001620597"/>
    </source>
</evidence>
<accession>A0ABW8NKX1</accession>
<name>A0ABW8NKX1_9GAMM</name>
<feature type="domain" description="FecR protein" evidence="1">
    <location>
        <begin position="141"/>
        <end position="232"/>
    </location>
</feature>
<dbReference type="RefSeq" id="WP_416206568.1">
    <property type="nucleotide sequence ID" value="NZ_JBBKTX010000017.1"/>
</dbReference>
<dbReference type="InterPro" id="IPR012373">
    <property type="entry name" value="Ferrdict_sens_TM"/>
</dbReference>
<protein>
    <submittedName>
        <fullName evidence="2">FecR domain-containing protein</fullName>
    </submittedName>
</protein>
<keyword evidence="3" id="KW-1185">Reference proteome</keyword>
<evidence type="ECO:0000259" key="1">
    <source>
        <dbReference type="Pfam" id="PF04773"/>
    </source>
</evidence>
<dbReference type="PANTHER" id="PTHR30273">
    <property type="entry name" value="PERIPLASMIC SIGNAL SENSOR AND SIGMA FACTOR ACTIVATOR FECR-RELATED"/>
    <property type="match status" value="1"/>
</dbReference>
<sequence>MNSPSDMDATKPLIQSLDEQAFQLIQQQHEARTNAATAQVTSLIHAFGQRSAEHHQALARARQDWELFGLLARPALTQREKLALHIATQSAALQDQPRRLIAISALLLVCVCLPLLWQQAHSPDSITQSAPVATRFSHINYQTGYGEQVRHTLPDGSLVTLNWNSEIVVEYSPEQRQVTLLRGEFFVNVAKNPNRPFIVISGTTRSQAVGTAYNVRQLESGTTRVTVTEGIVVVSLPHTSATRQQTAHVSANQSVDMTNSRIGTVVTVAANATTAWQTGALVFNQQPLREVLAEINRYTRYHIDSRFLPEPEVPVTATYFIDQTDEAIRSLLQLFRLRANRQMDGTTSRLVLRPAPPQRPAR</sequence>
<dbReference type="Proteomes" id="UP001620597">
    <property type="component" value="Unassembled WGS sequence"/>
</dbReference>
<organism evidence="2 3">
    <name type="scientific">Oceanobacter antarcticus</name>
    <dbReference type="NCBI Taxonomy" id="3133425"/>
    <lineage>
        <taxon>Bacteria</taxon>
        <taxon>Pseudomonadati</taxon>
        <taxon>Pseudomonadota</taxon>
        <taxon>Gammaproteobacteria</taxon>
        <taxon>Oceanospirillales</taxon>
        <taxon>Oceanospirillaceae</taxon>
        <taxon>Oceanobacter</taxon>
    </lineage>
</organism>
<dbReference type="Pfam" id="PF04773">
    <property type="entry name" value="FecR"/>
    <property type="match status" value="1"/>
</dbReference>
<dbReference type="Gene3D" id="2.60.120.1440">
    <property type="match status" value="1"/>
</dbReference>
<dbReference type="InterPro" id="IPR006860">
    <property type="entry name" value="FecR"/>
</dbReference>
<comment type="caution">
    <text evidence="2">The sequence shown here is derived from an EMBL/GenBank/DDBJ whole genome shotgun (WGS) entry which is preliminary data.</text>
</comment>
<dbReference type="EMBL" id="JBBKTX010000017">
    <property type="protein sequence ID" value="MFK4753541.1"/>
    <property type="molecule type" value="Genomic_DNA"/>
</dbReference>
<gene>
    <name evidence="2" type="ORF">WG929_14085</name>
</gene>
<evidence type="ECO:0000313" key="2">
    <source>
        <dbReference type="EMBL" id="MFK4753541.1"/>
    </source>
</evidence>
<dbReference type="PANTHER" id="PTHR30273:SF2">
    <property type="entry name" value="PROTEIN FECR"/>
    <property type="match status" value="1"/>
</dbReference>